<feature type="transmembrane region" description="Helical" evidence="1">
    <location>
        <begin position="80"/>
        <end position="102"/>
    </location>
</feature>
<keyword evidence="3" id="KW-1185">Reference proteome</keyword>
<evidence type="ECO:0008006" key="4">
    <source>
        <dbReference type="Google" id="ProtNLM"/>
    </source>
</evidence>
<dbReference type="EMBL" id="JASPKY010000108">
    <property type="protein sequence ID" value="KAK9736804.1"/>
    <property type="molecule type" value="Genomic_DNA"/>
</dbReference>
<sequence>MGDENSGLHTALTVVYLIWVLSCIIPNIILIWIFSIHKLYQNNFYFIIIIWGLSNIFQTFNSLYKIFVPERFLIDPTATIFLVFHCVMTQILMMLAAAFSFDKFVNSVRYCRKMIYNNLTICGINITVTSILFVFNITNIIIYTITFSSFATITLVVYVTRLIYVCFKRSNEESYPLRAVMAGVCIVTNYSYVIWLLMHKLTDLEISQAYGVVTFVVYSNGFVNLFLLNRYDLITRDILRRKWKDIINVCKRKRSIVQDEEAICKVGDAKFYISRDVSLIEETWNSMSRTEGTRS</sequence>
<gene>
    <name evidence="2" type="ORF">QE152_g11267</name>
</gene>
<accession>A0AAW1LLZ0</accession>
<feature type="transmembrane region" description="Helical" evidence="1">
    <location>
        <begin position="114"/>
        <end position="135"/>
    </location>
</feature>
<feature type="transmembrane region" description="Helical" evidence="1">
    <location>
        <begin position="16"/>
        <end position="36"/>
    </location>
</feature>
<keyword evidence="1" id="KW-0812">Transmembrane</keyword>
<evidence type="ECO:0000313" key="2">
    <source>
        <dbReference type="EMBL" id="KAK9736804.1"/>
    </source>
</evidence>
<feature type="transmembrane region" description="Helical" evidence="1">
    <location>
        <begin position="43"/>
        <end position="60"/>
    </location>
</feature>
<reference evidence="2 3" key="1">
    <citation type="journal article" date="2024" name="BMC Genomics">
        <title>De novo assembly and annotation of Popillia japonica's genome with initial clues to its potential as an invasive pest.</title>
        <authorList>
            <person name="Cucini C."/>
            <person name="Boschi S."/>
            <person name="Funari R."/>
            <person name="Cardaioli E."/>
            <person name="Iannotti N."/>
            <person name="Marturano G."/>
            <person name="Paoli F."/>
            <person name="Bruttini M."/>
            <person name="Carapelli A."/>
            <person name="Frati F."/>
            <person name="Nardi F."/>
        </authorList>
    </citation>
    <scope>NUCLEOTIDE SEQUENCE [LARGE SCALE GENOMIC DNA]</scope>
    <source>
        <strain evidence="2">DMR45628</strain>
    </source>
</reference>
<dbReference type="AlphaFoldDB" id="A0AAW1LLZ0"/>
<evidence type="ECO:0000256" key="1">
    <source>
        <dbReference type="SAM" id="Phobius"/>
    </source>
</evidence>
<keyword evidence="1" id="KW-0472">Membrane</keyword>
<dbReference type="Proteomes" id="UP001458880">
    <property type="component" value="Unassembled WGS sequence"/>
</dbReference>
<feature type="transmembrane region" description="Helical" evidence="1">
    <location>
        <begin position="210"/>
        <end position="231"/>
    </location>
</feature>
<proteinExistence type="predicted"/>
<keyword evidence="1" id="KW-1133">Transmembrane helix</keyword>
<comment type="caution">
    <text evidence="2">The sequence shown here is derived from an EMBL/GenBank/DDBJ whole genome shotgun (WGS) entry which is preliminary data.</text>
</comment>
<evidence type="ECO:0000313" key="3">
    <source>
        <dbReference type="Proteomes" id="UP001458880"/>
    </source>
</evidence>
<organism evidence="2 3">
    <name type="scientific">Popillia japonica</name>
    <name type="common">Japanese beetle</name>
    <dbReference type="NCBI Taxonomy" id="7064"/>
    <lineage>
        <taxon>Eukaryota</taxon>
        <taxon>Metazoa</taxon>
        <taxon>Ecdysozoa</taxon>
        <taxon>Arthropoda</taxon>
        <taxon>Hexapoda</taxon>
        <taxon>Insecta</taxon>
        <taxon>Pterygota</taxon>
        <taxon>Neoptera</taxon>
        <taxon>Endopterygota</taxon>
        <taxon>Coleoptera</taxon>
        <taxon>Polyphaga</taxon>
        <taxon>Scarabaeiformia</taxon>
        <taxon>Scarabaeidae</taxon>
        <taxon>Rutelinae</taxon>
        <taxon>Popillia</taxon>
    </lineage>
</organism>
<protein>
    <recommendedName>
        <fullName evidence="4">G-protein coupled receptors family 1 profile domain-containing protein</fullName>
    </recommendedName>
</protein>
<feature type="transmembrane region" description="Helical" evidence="1">
    <location>
        <begin position="141"/>
        <end position="167"/>
    </location>
</feature>
<name>A0AAW1LLZ0_POPJA</name>
<feature type="transmembrane region" description="Helical" evidence="1">
    <location>
        <begin position="179"/>
        <end position="198"/>
    </location>
</feature>